<accession>A0A0A9GBS5</accession>
<dbReference type="EMBL" id="GBRH01175939">
    <property type="protein sequence ID" value="JAE21957.1"/>
    <property type="molecule type" value="Transcribed_RNA"/>
</dbReference>
<reference evidence="2" key="1">
    <citation type="submission" date="2014-09" db="EMBL/GenBank/DDBJ databases">
        <authorList>
            <person name="Magalhaes I.L.F."/>
            <person name="Oliveira U."/>
            <person name="Santos F.R."/>
            <person name="Vidigal T.H.D.A."/>
            <person name="Brescovit A.D."/>
            <person name="Santos A.J."/>
        </authorList>
    </citation>
    <scope>NUCLEOTIDE SEQUENCE</scope>
    <source>
        <tissue evidence="2">Shoot tissue taken approximately 20 cm above the soil surface</tissue>
    </source>
</reference>
<evidence type="ECO:0000256" key="1">
    <source>
        <dbReference type="SAM" id="MobiDB-lite"/>
    </source>
</evidence>
<name>A0A0A9GBS5_ARUDO</name>
<proteinExistence type="predicted"/>
<evidence type="ECO:0000313" key="2">
    <source>
        <dbReference type="EMBL" id="JAE21957.1"/>
    </source>
</evidence>
<organism evidence="2">
    <name type="scientific">Arundo donax</name>
    <name type="common">Giant reed</name>
    <name type="synonym">Donax arundinaceus</name>
    <dbReference type="NCBI Taxonomy" id="35708"/>
    <lineage>
        <taxon>Eukaryota</taxon>
        <taxon>Viridiplantae</taxon>
        <taxon>Streptophyta</taxon>
        <taxon>Embryophyta</taxon>
        <taxon>Tracheophyta</taxon>
        <taxon>Spermatophyta</taxon>
        <taxon>Magnoliopsida</taxon>
        <taxon>Liliopsida</taxon>
        <taxon>Poales</taxon>
        <taxon>Poaceae</taxon>
        <taxon>PACMAD clade</taxon>
        <taxon>Arundinoideae</taxon>
        <taxon>Arundineae</taxon>
        <taxon>Arundo</taxon>
    </lineage>
</organism>
<sequence length="198" mass="20249">MVAISSLQQLRVLSDLESVPANVRHYETLGGVESPDHAWYHTKAAYGAVLLTGVEEQLEAEADAEEGSVLADVLAERVRHAAAVQDVHGGAEGADAGEDEAIGGEDVLRAPHVADAEAEVADGVAHAAHVPRAVVQQRHRVGVRGRAHGEGGGAAALDAPLRAAAGGAGDGVDGGAGGHCSLRLRRRHSPPSPLSNHP</sequence>
<dbReference type="AlphaFoldDB" id="A0A0A9GBS5"/>
<protein>
    <submittedName>
        <fullName evidence="2">AT-HF</fullName>
    </submittedName>
</protein>
<reference evidence="2" key="2">
    <citation type="journal article" date="2015" name="Data Brief">
        <title>Shoot transcriptome of the giant reed, Arundo donax.</title>
        <authorList>
            <person name="Barrero R.A."/>
            <person name="Guerrero F.D."/>
            <person name="Moolhuijzen P."/>
            <person name="Goolsby J.A."/>
            <person name="Tidwell J."/>
            <person name="Bellgard S.E."/>
            <person name="Bellgard M.I."/>
        </authorList>
    </citation>
    <scope>NUCLEOTIDE SEQUENCE</scope>
    <source>
        <tissue evidence="2">Shoot tissue taken approximately 20 cm above the soil surface</tissue>
    </source>
</reference>
<feature type="region of interest" description="Disordered" evidence="1">
    <location>
        <begin position="177"/>
        <end position="198"/>
    </location>
</feature>